<dbReference type="SUPFAM" id="SSF56436">
    <property type="entry name" value="C-type lectin-like"/>
    <property type="match status" value="1"/>
</dbReference>
<feature type="non-terminal residue" evidence="2">
    <location>
        <position position="1"/>
    </location>
</feature>
<dbReference type="InterPro" id="IPR051043">
    <property type="entry name" value="Sulfatase_Mod_Factor_Kinase"/>
</dbReference>
<comment type="caution">
    <text evidence="2">The sequence shown here is derived from an EMBL/GenBank/DDBJ whole genome shotgun (WGS) entry which is preliminary data.</text>
</comment>
<dbReference type="InterPro" id="IPR016187">
    <property type="entry name" value="CTDL_fold"/>
</dbReference>
<organism evidence="2 3">
    <name type="scientific">Desulfococcus multivorans DSM 2059</name>
    <dbReference type="NCBI Taxonomy" id="1121405"/>
    <lineage>
        <taxon>Bacteria</taxon>
        <taxon>Pseudomonadati</taxon>
        <taxon>Thermodesulfobacteriota</taxon>
        <taxon>Desulfobacteria</taxon>
        <taxon>Desulfobacterales</taxon>
        <taxon>Desulfococcaceae</taxon>
        <taxon>Desulfococcus</taxon>
    </lineage>
</organism>
<evidence type="ECO:0000313" key="2">
    <source>
        <dbReference type="EMBL" id="EPR34074.1"/>
    </source>
</evidence>
<dbReference type="InterPro" id="IPR005532">
    <property type="entry name" value="SUMF_dom"/>
</dbReference>
<dbReference type="EMBL" id="ATHJ01000122">
    <property type="protein sequence ID" value="EPR34074.1"/>
    <property type="molecule type" value="Genomic_DNA"/>
</dbReference>
<dbReference type="eggNOG" id="COG1262">
    <property type="taxonomic scope" value="Bacteria"/>
</dbReference>
<dbReference type="GO" id="GO:0120147">
    <property type="term" value="F:formylglycine-generating oxidase activity"/>
    <property type="evidence" value="ECO:0007669"/>
    <property type="project" value="TreeGrafter"/>
</dbReference>
<dbReference type="AlphaFoldDB" id="S7UJT7"/>
<dbReference type="PANTHER" id="PTHR23150">
    <property type="entry name" value="SULFATASE MODIFYING FACTOR 1, 2"/>
    <property type="match status" value="1"/>
</dbReference>
<proteinExistence type="predicted"/>
<feature type="domain" description="Sulfatase-modifying factor enzyme-like" evidence="1">
    <location>
        <begin position="16"/>
        <end position="75"/>
    </location>
</feature>
<keyword evidence="3" id="KW-1185">Reference proteome</keyword>
<dbReference type="Pfam" id="PF03781">
    <property type="entry name" value="FGE-sulfatase"/>
    <property type="match status" value="1"/>
</dbReference>
<name>S7UJT7_DESML</name>
<gene>
    <name evidence="2" type="ORF">dsmv_3456</name>
</gene>
<dbReference type="PANTHER" id="PTHR23150:SF19">
    <property type="entry name" value="FORMYLGLYCINE-GENERATING ENZYME"/>
    <property type="match status" value="1"/>
</dbReference>
<accession>S7UJT7</accession>
<evidence type="ECO:0000313" key="3">
    <source>
        <dbReference type="Proteomes" id="UP000014977"/>
    </source>
</evidence>
<protein>
    <submittedName>
        <fullName evidence="2">Sulphatase-modifying factor protein</fullName>
    </submittedName>
</protein>
<dbReference type="STRING" id="897.B2D07_18880"/>
<evidence type="ECO:0000259" key="1">
    <source>
        <dbReference type="Pfam" id="PF03781"/>
    </source>
</evidence>
<dbReference type="RefSeq" id="WP_020878589.1">
    <property type="nucleotide sequence ID" value="NZ_ATHJ01000122.1"/>
</dbReference>
<sequence length="86" mass="9445">DCLKTAAGCFSNGVCPDGCHDMAGNVWEWCMDVEEGSSRVLRGGSWNLDAAYCRTANRSWDDPDLRNSFIGFRLVCLPGQLGEPSR</sequence>
<dbReference type="InterPro" id="IPR042095">
    <property type="entry name" value="SUMF_sf"/>
</dbReference>
<dbReference type="Proteomes" id="UP000014977">
    <property type="component" value="Unassembled WGS sequence"/>
</dbReference>
<reference evidence="2 3" key="1">
    <citation type="journal article" date="2013" name="Genome Announc.">
        <title>Draft genome sequences for three mercury-methylating, sulfate-reducing bacteria.</title>
        <authorList>
            <person name="Brown S.D."/>
            <person name="Hurt R.A.Jr."/>
            <person name="Gilmour C.C."/>
            <person name="Elias D.A."/>
        </authorList>
    </citation>
    <scope>NUCLEOTIDE SEQUENCE [LARGE SCALE GENOMIC DNA]</scope>
    <source>
        <strain evidence="2 3">DSM 2059</strain>
    </source>
</reference>
<dbReference type="Gene3D" id="3.90.1580.10">
    <property type="entry name" value="paralog of FGE (formylglycine-generating enzyme)"/>
    <property type="match status" value="1"/>
</dbReference>